<gene>
    <name evidence="13" type="ORF">SAMN05444401_3908</name>
</gene>
<keyword evidence="7 9" id="KW-0807">Transducer</keyword>
<dbReference type="GO" id="GO:0006935">
    <property type="term" value="P:chemotaxis"/>
    <property type="evidence" value="ECO:0007669"/>
    <property type="project" value="UniProtKB-KW"/>
</dbReference>
<evidence type="ECO:0000256" key="5">
    <source>
        <dbReference type="ARBA" id="ARBA00022989"/>
    </source>
</evidence>
<evidence type="ECO:0000313" key="13">
    <source>
        <dbReference type="EMBL" id="SHJ80270.1"/>
    </source>
</evidence>
<dbReference type="PROSITE" id="PS50885">
    <property type="entry name" value="HAMP"/>
    <property type="match status" value="1"/>
</dbReference>
<dbReference type="PROSITE" id="PS50111">
    <property type="entry name" value="CHEMOTAXIS_TRANSDUC_2"/>
    <property type="match status" value="1"/>
</dbReference>
<dbReference type="EMBL" id="FQZO01000008">
    <property type="protein sequence ID" value="SHJ80270.1"/>
    <property type="molecule type" value="Genomic_DNA"/>
</dbReference>
<dbReference type="RefSeq" id="WP_073010775.1">
    <property type="nucleotide sequence ID" value="NZ_FQZO01000008.1"/>
</dbReference>
<dbReference type="SUPFAM" id="SSF103190">
    <property type="entry name" value="Sensory domain-like"/>
    <property type="match status" value="1"/>
</dbReference>
<evidence type="ECO:0000256" key="3">
    <source>
        <dbReference type="ARBA" id="ARBA00022500"/>
    </source>
</evidence>
<organism evidence="13 14">
    <name type="scientific">Clostridium amylolyticum</name>
    <dbReference type="NCBI Taxonomy" id="1121298"/>
    <lineage>
        <taxon>Bacteria</taxon>
        <taxon>Bacillati</taxon>
        <taxon>Bacillota</taxon>
        <taxon>Clostridia</taxon>
        <taxon>Eubacteriales</taxon>
        <taxon>Clostridiaceae</taxon>
        <taxon>Clostridium</taxon>
    </lineage>
</organism>
<feature type="domain" description="Methyl-accepting transducer" evidence="11">
    <location>
        <begin position="388"/>
        <end position="645"/>
    </location>
</feature>
<evidence type="ECO:0000256" key="2">
    <source>
        <dbReference type="ARBA" id="ARBA00022475"/>
    </source>
</evidence>
<dbReference type="CDD" id="cd06225">
    <property type="entry name" value="HAMP"/>
    <property type="match status" value="1"/>
</dbReference>
<dbReference type="Gene3D" id="3.30.450.20">
    <property type="entry name" value="PAS domain"/>
    <property type="match status" value="2"/>
</dbReference>
<protein>
    <submittedName>
        <fullName evidence="13">Methyl-accepting chemotaxis sensory transducer with Cache sensor</fullName>
    </submittedName>
</protein>
<dbReference type="Gene3D" id="1.10.287.950">
    <property type="entry name" value="Methyl-accepting chemotaxis protein"/>
    <property type="match status" value="1"/>
</dbReference>
<dbReference type="Pfam" id="PF00672">
    <property type="entry name" value="HAMP"/>
    <property type="match status" value="1"/>
</dbReference>
<reference evidence="13 14" key="1">
    <citation type="submission" date="2016-11" db="EMBL/GenBank/DDBJ databases">
        <authorList>
            <person name="Jaros S."/>
            <person name="Januszkiewicz K."/>
            <person name="Wedrychowicz H."/>
        </authorList>
    </citation>
    <scope>NUCLEOTIDE SEQUENCE [LARGE SCALE GENOMIC DNA]</scope>
    <source>
        <strain evidence="13 14">DSM 21864</strain>
    </source>
</reference>
<accession>A0A1M6MA72</accession>
<evidence type="ECO:0000259" key="11">
    <source>
        <dbReference type="PROSITE" id="PS50111"/>
    </source>
</evidence>
<keyword evidence="4 10" id="KW-0812">Transmembrane</keyword>
<evidence type="ECO:0000256" key="10">
    <source>
        <dbReference type="SAM" id="Phobius"/>
    </source>
</evidence>
<dbReference type="SMART" id="SM00283">
    <property type="entry name" value="MA"/>
    <property type="match status" value="1"/>
</dbReference>
<dbReference type="Pfam" id="PF00015">
    <property type="entry name" value="MCPsignal"/>
    <property type="match status" value="1"/>
</dbReference>
<keyword evidence="5 10" id="KW-1133">Transmembrane helix</keyword>
<dbReference type="GO" id="GO:0007165">
    <property type="term" value="P:signal transduction"/>
    <property type="evidence" value="ECO:0007669"/>
    <property type="project" value="UniProtKB-KW"/>
</dbReference>
<dbReference type="PANTHER" id="PTHR32089:SF114">
    <property type="entry name" value="METHYL-ACCEPTING CHEMOTAXIS PROTEIN MCPB"/>
    <property type="match status" value="1"/>
</dbReference>
<dbReference type="InterPro" id="IPR004089">
    <property type="entry name" value="MCPsignal_dom"/>
</dbReference>
<comment type="subcellular location">
    <subcellularLocation>
        <location evidence="1">Cell membrane</location>
        <topology evidence="1">Multi-pass membrane protein</topology>
    </subcellularLocation>
</comment>
<evidence type="ECO:0000256" key="9">
    <source>
        <dbReference type="PROSITE-ProRule" id="PRU00284"/>
    </source>
</evidence>
<dbReference type="STRING" id="1121298.SAMN05444401_3908"/>
<dbReference type="InterPro" id="IPR003660">
    <property type="entry name" value="HAMP_dom"/>
</dbReference>
<evidence type="ECO:0000259" key="12">
    <source>
        <dbReference type="PROSITE" id="PS50885"/>
    </source>
</evidence>
<keyword evidence="6 10" id="KW-0472">Membrane</keyword>
<sequence length="674" mass="74294">MKLKFKIPLLFTALIVGSLLAVSALIHWQSSKTVESLMKESVERSSNQSQQNLNSLINAEVSTANMLAMDENIKNIAMLRQNDTSESFFESNKASVEKMSTYLKQKFDLTRSHEHFFIVDKNGVIFADSHPNFLKINVGTRDYIQKALKGEINISDVVLSKATNKYLVIFAAPVYNDARDVIAVAVNSVYVEYFTAELSQNRIGDTGYSFLTDSKGLYLSHPKQELVGQPIEETNFKSIAENMNVDSEKTLASTNYEFEGNKGIQSIAVVPKTGWYLSTAVLNSDISKPTKALLNKTLVMSLGAALVMLMISILISRTLIKPITSLVKTMETASSGDLTVQSNIMSNDEIGSLAQGFNLMVNRLRSLIEEINRIIVAVNGTSSEILSSSETTAVSIEEVARTVEQISEGTQVQSVNLQSVIDHFSVVRDEFGKVYNYSNDMKAKSEDTMVINENSNKIVSMLYENTKTSTMEIEKIIEIIKDLQANSKNIVTITDSIKSIAEQTSLLSLNASIEAARAGEHGRGFAVVAEEIRKLSDESTSSAKEIEKILNDILSKTENAVTITDSVKETVNEQNYSVNHTVEAFEKISENVKDIKNQIENINLSLSHVGNETSSLNNEFESISAISEETAASTEEVSASTEEQSAVMLELTNSIKDLNTTVETLALTIQIFKL</sequence>
<dbReference type="SMART" id="SM00304">
    <property type="entry name" value="HAMP"/>
    <property type="match status" value="2"/>
</dbReference>
<dbReference type="CDD" id="cd12912">
    <property type="entry name" value="PDC2_MCP_like"/>
    <property type="match status" value="1"/>
</dbReference>
<dbReference type="PANTHER" id="PTHR32089">
    <property type="entry name" value="METHYL-ACCEPTING CHEMOTAXIS PROTEIN MCPB"/>
    <property type="match status" value="1"/>
</dbReference>
<keyword evidence="14" id="KW-1185">Reference proteome</keyword>
<dbReference type="AlphaFoldDB" id="A0A1M6MA72"/>
<dbReference type="Pfam" id="PF02743">
    <property type="entry name" value="dCache_1"/>
    <property type="match status" value="1"/>
</dbReference>
<dbReference type="Gene3D" id="1.10.8.500">
    <property type="entry name" value="HAMP domain in histidine kinase"/>
    <property type="match status" value="1"/>
</dbReference>
<evidence type="ECO:0000256" key="8">
    <source>
        <dbReference type="ARBA" id="ARBA00029447"/>
    </source>
</evidence>
<name>A0A1M6MA72_9CLOT</name>
<evidence type="ECO:0000256" key="4">
    <source>
        <dbReference type="ARBA" id="ARBA00022692"/>
    </source>
</evidence>
<evidence type="ECO:0000256" key="1">
    <source>
        <dbReference type="ARBA" id="ARBA00004651"/>
    </source>
</evidence>
<evidence type="ECO:0000256" key="6">
    <source>
        <dbReference type="ARBA" id="ARBA00023136"/>
    </source>
</evidence>
<dbReference type="CDD" id="cd12914">
    <property type="entry name" value="PDC1_DGC_like"/>
    <property type="match status" value="1"/>
</dbReference>
<dbReference type="SUPFAM" id="SSF58104">
    <property type="entry name" value="Methyl-accepting chemotaxis protein (MCP) signaling domain"/>
    <property type="match status" value="1"/>
</dbReference>
<proteinExistence type="inferred from homology"/>
<dbReference type="OrthoDB" id="597657at2"/>
<dbReference type="InterPro" id="IPR033479">
    <property type="entry name" value="dCache_1"/>
</dbReference>
<feature type="domain" description="HAMP" evidence="12">
    <location>
        <begin position="317"/>
        <end position="369"/>
    </location>
</feature>
<keyword evidence="3" id="KW-0145">Chemotaxis</keyword>
<evidence type="ECO:0000313" key="14">
    <source>
        <dbReference type="Proteomes" id="UP000184080"/>
    </source>
</evidence>
<keyword evidence="2" id="KW-1003">Cell membrane</keyword>
<feature type="transmembrane region" description="Helical" evidence="10">
    <location>
        <begin position="298"/>
        <end position="320"/>
    </location>
</feature>
<comment type="similarity">
    <text evidence="8">Belongs to the methyl-accepting chemotaxis (MCP) protein family.</text>
</comment>
<dbReference type="Proteomes" id="UP000184080">
    <property type="component" value="Unassembled WGS sequence"/>
</dbReference>
<dbReference type="GO" id="GO:0005886">
    <property type="term" value="C:plasma membrane"/>
    <property type="evidence" value="ECO:0007669"/>
    <property type="project" value="UniProtKB-SubCell"/>
</dbReference>
<dbReference type="InterPro" id="IPR029151">
    <property type="entry name" value="Sensor-like_sf"/>
</dbReference>
<evidence type="ECO:0000256" key="7">
    <source>
        <dbReference type="ARBA" id="ARBA00023224"/>
    </source>
</evidence>